<dbReference type="EC" id="1.3.1.76" evidence="2"/>
<name>E8U4K4_DEIML</name>
<keyword evidence="4" id="KW-0520">NAD</keyword>
<dbReference type="HOGENOM" id="CLU_011276_8_3_0"/>
<accession>E8U4K4</accession>
<keyword evidence="8" id="KW-1185">Reference proteome</keyword>
<dbReference type="eggNOG" id="COG1648">
    <property type="taxonomic scope" value="Bacteria"/>
</dbReference>
<sequence length="215" mass="22603">MLARVSDRSVGDVAPSSAPYTDRVKLYPAFLDLRGERVLVVGGGPVAHRRARALLDAGAHVSVVAPDVLPDLAGLPVQVERRAFRPADVAGARLVFACTDRDDVNDAVAAAARDAGILVNHAGRAEGGSVRLGATLTRGPVTVAVNTGGELPMLAQALRDHLNAALPEHLPVDDWTAARERALTHPEPERTHALNALRARIHAALQAARPSEAHA</sequence>
<dbReference type="Proteomes" id="UP000008635">
    <property type="component" value="Chromosome"/>
</dbReference>
<gene>
    <name evidence="7" type="ordered locus">Deima_3242</name>
</gene>
<organism evidence="7 8">
    <name type="scientific">Deinococcus maricopensis (strain DSM 21211 / LMG 22137 / NRRL B-23946 / LB-34)</name>
    <dbReference type="NCBI Taxonomy" id="709986"/>
    <lineage>
        <taxon>Bacteria</taxon>
        <taxon>Thermotogati</taxon>
        <taxon>Deinococcota</taxon>
        <taxon>Deinococci</taxon>
        <taxon>Deinococcales</taxon>
        <taxon>Deinococcaceae</taxon>
        <taxon>Deinococcus</taxon>
    </lineage>
</organism>
<evidence type="ECO:0000256" key="6">
    <source>
        <dbReference type="ARBA" id="ARBA00047561"/>
    </source>
</evidence>
<proteinExistence type="predicted"/>
<dbReference type="SUPFAM" id="SSF51735">
    <property type="entry name" value="NAD(P)-binding Rossmann-fold domains"/>
    <property type="match status" value="1"/>
</dbReference>
<dbReference type="UniPathway" id="UPA00262">
    <property type="reaction ID" value="UER00222"/>
</dbReference>
<evidence type="ECO:0000313" key="8">
    <source>
        <dbReference type="Proteomes" id="UP000008635"/>
    </source>
</evidence>
<dbReference type="KEGG" id="dmr:Deima_3242"/>
<dbReference type="Pfam" id="PF13241">
    <property type="entry name" value="NAD_binding_7"/>
    <property type="match status" value="1"/>
</dbReference>
<dbReference type="Gene3D" id="3.40.50.720">
    <property type="entry name" value="NAD(P)-binding Rossmann-like Domain"/>
    <property type="match status" value="1"/>
</dbReference>
<reference evidence="7 8" key="1">
    <citation type="journal article" date="2011" name="Stand. Genomic Sci.">
        <title>Complete genome sequence of Deinococcus maricopensis type strain (LB-34).</title>
        <authorList>
            <person name="Pukall R."/>
            <person name="Zeytun A."/>
            <person name="Lucas S."/>
            <person name="Lapidus A."/>
            <person name="Hammon N."/>
            <person name="Deshpande S."/>
            <person name="Nolan M."/>
            <person name="Cheng J.F."/>
            <person name="Pitluck S."/>
            <person name="Liolios K."/>
            <person name="Pagani I."/>
            <person name="Mikhailova N."/>
            <person name="Ivanova N."/>
            <person name="Mavromatis K."/>
            <person name="Pati A."/>
            <person name="Tapia R."/>
            <person name="Han C."/>
            <person name="Goodwin L."/>
            <person name="Chen A."/>
            <person name="Palaniappan K."/>
            <person name="Land M."/>
            <person name="Hauser L."/>
            <person name="Chang Y.J."/>
            <person name="Jeffries C.D."/>
            <person name="Brambilla E.M."/>
            <person name="Rohde M."/>
            <person name="Goker M."/>
            <person name="Detter J.C."/>
            <person name="Woyke T."/>
            <person name="Bristow J."/>
            <person name="Eisen J.A."/>
            <person name="Markowitz V."/>
            <person name="Hugenholtz P."/>
            <person name="Kyrpides N.C."/>
            <person name="Klenk H.P."/>
        </authorList>
    </citation>
    <scope>NUCLEOTIDE SEQUENCE [LARGE SCALE GENOMIC DNA]</scope>
    <source>
        <strain evidence="8">DSM 21211 / LMG 22137 / NRRL B-23946 / LB-34</strain>
    </source>
</reference>
<keyword evidence="5" id="KW-0627">Porphyrin biosynthesis</keyword>
<dbReference type="InterPro" id="IPR006367">
    <property type="entry name" value="Sirohaem_synthase_N"/>
</dbReference>
<dbReference type="PANTHER" id="PTHR35330">
    <property type="entry name" value="SIROHEME BIOSYNTHESIS PROTEIN MET8"/>
    <property type="match status" value="1"/>
</dbReference>
<dbReference type="Gene3D" id="3.30.160.110">
    <property type="entry name" value="Siroheme synthase, domain 2"/>
    <property type="match status" value="1"/>
</dbReference>
<reference evidence="8" key="2">
    <citation type="submission" date="2011-01" db="EMBL/GenBank/DDBJ databases">
        <title>The complete genome of Deinococcus maricopensis DSM 21211.</title>
        <authorList>
            <consortium name="US DOE Joint Genome Institute (JGI-PGF)"/>
            <person name="Lucas S."/>
            <person name="Copeland A."/>
            <person name="Lapidus A."/>
            <person name="Goodwin L."/>
            <person name="Pitluck S."/>
            <person name="Kyrpides N."/>
            <person name="Mavromatis K."/>
            <person name="Pagani I."/>
            <person name="Ivanova N."/>
            <person name="Ovchinnikova G."/>
            <person name="Zeytun A."/>
            <person name="Detter J.C."/>
            <person name="Han C."/>
            <person name="Land M."/>
            <person name="Hauser L."/>
            <person name="Markowitz V."/>
            <person name="Cheng J.-F."/>
            <person name="Hugenholtz P."/>
            <person name="Woyke T."/>
            <person name="Wu D."/>
            <person name="Pukall R."/>
            <person name="Gehrich-Schroeter G."/>
            <person name="Brambilla E."/>
            <person name="Klenk H.-P."/>
            <person name="Eisen J.A."/>
        </authorList>
    </citation>
    <scope>NUCLEOTIDE SEQUENCE [LARGE SCALE GENOMIC DNA]</scope>
    <source>
        <strain evidence="8">DSM 21211 / LMG 22137 / NRRL B-23946 / LB-34</strain>
    </source>
</reference>
<dbReference type="GO" id="GO:0004325">
    <property type="term" value="F:ferrochelatase activity"/>
    <property type="evidence" value="ECO:0007669"/>
    <property type="project" value="InterPro"/>
</dbReference>
<dbReference type="GO" id="GO:0043115">
    <property type="term" value="F:precorrin-2 dehydrogenase activity"/>
    <property type="evidence" value="ECO:0007669"/>
    <property type="project" value="UniProtKB-EC"/>
</dbReference>
<dbReference type="GO" id="GO:0019354">
    <property type="term" value="P:siroheme biosynthetic process"/>
    <property type="evidence" value="ECO:0007669"/>
    <property type="project" value="UniProtKB-UniPathway"/>
</dbReference>
<evidence type="ECO:0000256" key="2">
    <source>
        <dbReference type="ARBA" id="ARBA00012400"/>
    </source>
</evidence>
<dbReference type="AlphaFoldDB" id="E8U4K4"/>
<dbReference type="InterPro" id="IPR028161">
    <property type="entry name" value="Met8-like"/>
</dbReference>
<dbReference type="NCBIfam" id="TIGR01470">
    <property type="entry name" value="cysG_Nterm"/>
    <property type="match status" value="1"/>
</dbReference>
<comment type="pathway">
    <text evidence="1">Porphyrin-containing compound metabolism; siroheme biosynthesis; sirohydrochlorin from precorrin-2: step 1/1.</text>
</comment>
<evidence type="ECO:0000256" key="1">
    <source>
        <dbReference type="ARBA" id="ARBA00005010"/>
    </source>
</evidence>
<protein>
    <recommendedName>
        <fullName evidence="2">precorrin-2 dehydrogenase</fullName>
        <ecNumber evidence="2">1.3.1.76</ecNumber>
    </recommendedName>
</protein>
<evidence type="ECO:0000256" key="5">
    <source>
        <dbReference type="ARBA" id="ARBA00023244"/>
    </source>
</evidence>
<evidence type="ECO:0000256" key="3">
    <source>
        <dbReference type="ARBA" id="ARBA00023002"/>
    </source>
</evidence>
<dbReference type="EMBL" id="CP002454">
    <property type="protein sequence ID" value="ADV68869.1"/>
    <property type="molecule type" value="Genomic_DNA"/>
</dbReference>
<dbReference type="SUPFAM" id="SSF75615">
    <property type="entry name" value="Siroheme synthase middle domains-like"/>
    <property type="match status" value="1"/>
</dbReference>
<dbReference type="STRING" id="709986.Deima_3242"/>
<evidence type="ECO:0000256" key="4">
    <source>
        <dbReference type="ARBA" id="ARBA00023027"/>
    </source>
</evidence>
<evidence type="ECO:0000313" key="7">
    <source>
        <dbReference type="EMBL" id="ADV68869.1"/>
    </source>
</evidence>
<dbReference type="InterPro" id="IPR036291">
    <property type="entry name" value="NAD(P)-bd_dom_sf"/>
</dbReference>
<keyword evidence="3" id="KW-0560">Oxidoreductase</keyword>
<dbReference type="PANTHER" id="PTHR35330:SF1">
    <property type="entry name" value="SIROHEME BIOSYNTHESIS PROTEIN MET8"/>
    <property type="match status" value="1"/>
</dbReference>
<comment type="catalytic activity">
    <reaction evidence="6">
        <text>precorrin-2 + NAD(+) = sirohydrochlorin + NADH + 2 H(+)</text>
        <dbReference type="Rhea" id="RHEA:15613"/>
        <dbReference type="ChEBI" id="CHEBI:15378"/>
        <dbReference type="ChEBI" id="CHEBI:57540"/>
        <dbReference type="ChEBI" id="CHEBI:57945"/>
        <dbReference type="ChEBI" id="CHEBI:58351"/>
        <dbReference type="ChEBI" id="CHEBI:58827"/>
        <dbReference type="EC" id="1.3.1.76"/>
    </reaction>
</comment>